<keyword evidence="3" id="KW-1185">Reference proteome</keyword>
<reference evidence="3" key="1">
    <citation type="submission" date="2017-06" db="EMBL/GenBank/DDBJ databases">
        <authorList>
            <person name="Varghese N."/>
            <person name="Submissions S."/>
        </authorList>
    </citation>
    <scope>NUCLEOTIDE SEQUENCE [LARGE SCALE GENOMIC DNA]</scope>
    <source>
        <strain evidence="3">Ca-68</strain>
    </source>
</reference>
<keyword evidence="1" id="KW-1133">Transmembrane helix</keyword>
<proteinExistence type="predicted"/>
<name>A0A238YC76_9PROT</name>
<organism evidence="2 3">
    <name type="scientific">Methylobacillus rhizosphaerae</name>
    <dbReference type="NCBI Taxonomy" id="551994"/>
    <lineage>
        <taxon>Bacteria</taxon>
        <taxon>Pseudomonadati</taxon>
        <taxon>Pseudomonadota</taxon>
        <taxon>Betaproteobacteria</taxon>
        <taxon>Nitrosomonadales</taxon>
        <taxon>Methylophilaceae</taxon>
        <taxon>Methylobacillus</taxon>
    </lineage>
</organism>
<dbReference type="RefSeq" id="WP_245835009.1">
    <property type="nucleotide sequence ID" value="NZ_FZOA01000002.1"/>
</dbReference>
<dbReference type="EMBL" id="FZOA01000002">
    <property type="protein sequence ID" value="SNR68351.1"/>
    <property type="molecule type" value="Genomic_DNA"/>
</dbReference>
<evidence type="ECO:0000313" key="2">
    <source>
        <dbReference type="EMBL" id="SNR68351.1"/>
    </source>
</evidence>
<keyword evidence="1" id="KW-0472">Membrane</keyword>
<accession>A0A238YC76</accession>
<sequence>MQIAIETHEMEQGRQGVRHARFAFAAVLLSVVACLLAWGVPAYAITSISIEADSVEADTAKLRKVRAEWKLDGVVQVQADIRPAESADWQAVSLACMQPARPLPDAWQCAEGKLTMPGVNMPFSAQVVQASGKPQYQVNVRLQQASFSSPAGTQAAEKLDARLSLDLQRQAAGWQWQAMLDWTGGELYWQPWYFAKGGHQVSARGYYAGDVLRVENAELKLAGVGNARLQGSWQAGKLQDLDVDAQELELAPLYALLLQPMLTDGALGKLELGGKVGVKLVLQHGEPVSATLMLKDVDLEDKNGRFALYKLNSRIPWSYNEAQVVQLAYAGGHVLKIPLGEASILADLNRYSLTASQLYLPVLDGALSLTDISATRAGGDWHWHLRANLIPISMPALSHALGWPRMEGKVAAAVPMMTYSGGQLTVDGDLLFQMFNGSVAVSNLSMQTPLGATSSLRADLEVQRLDLGDLTRTFSFGAIEGKLDGSVKNLLLSNWQPVSFDADFHNSPGRYRKKISQRAVENISALGGAGAAAAIQRSVLRFFNEFNYSKIGWRCQLSNDVCKMSGVEYTSQGYVIVKGSGIPAITVMGYNHNVGWSDFLSRLKRVTEGNASPVIE</sequence>
<dbReference type="AlphaFoldDB" id="A0A238YC76"/>
<evidence type="ECO:0000256" key="1">
    <source>
        <dbReference type="SAM" id="Phobius"/>
    </source>
</evidence>
<feature type="transmembrane region" description="Helical" evidence="1">
    <location>
        <begin position="20"/>
        <end position="40"/>
    </location>
</feature>
<keyword evidence="1" id="KW-0812">Transmembrane</keyword>
<protein>
    <recommendedName>
        <fullName evidence="4">Dicarboxylate transport</fullName>
    </recommendedName>
</protein>
<dbReference type="Proteomes" id="UP000198305">
    <property type="component" value="Unassembled WGS sequence"/>
</dbReference>
<evidence type="ECO:0008006" key="4">
    <source>
        <dbReference type="Google" id="ProtNLM"/>
    </source>
</evidence>
<gene>
    <name evidence="2" type="ORF">SAMN05192560_0461</name>
</gene>
<evidence type="ECO:0000313" key="3">
    <source>
        <dbReference type="Proteomes" id="UP000198305"/>
    </source>
</evidence>